<dbReference type="OrthoDB" id="9806195at2"/>
<keyword evidence="9" id="KW-0560">Oxidoreductase</keyword>
<feature type="transmembrane region" description="Helical" evidence="13">
    <location>
        <begin position="73"/>
        <end position="95"/>
    </location>
</feature>
<evidence type="ECO:0000256" key="8">
    <source>
        <dbReference type="ARBA" id="ARBA00022989"/>
    </source>
</evidence>
<dbReference type="Gene3D" id="3.40.50.80">
    <property type="entry name" value="Nucleotide-binding domain of ferredoxin-NADP reductase (FNR) module"/>
    <property type="match status" value="1"/>
</dbReference>
<dbReference type="AlphaFoldDB" id="A0A4T0V7D9"/>
<feature type="domain" description="FAD-binding FR-type" evidence="14">
    <location>
        <begin position="247"/>
        <end position="344"/>
    </location>
</feature>
<keyword evidence="12 13" id="KW-0472">Membrane</keyword>
<proteinExistence type="predicted"/>
<keyword evidence="3" id="KW-0285">Flavoprotein</keyword>
<evidence type="ECO:0000313" key="15">
    <source>
        <dbReference type="EMBL" id="TIC87205.1"/>
    </source>
</evidence>
<dbReference type="SUPFAM" id="SSF52343">
    <property type="entry name" value="Ferredoxin reductase-like, C-terminal NADP-linked domain"/>
    <property type="match status" value="1"/>
</dbReference>
<evidence type="ECO:0000256" key="11">
    <source>
        <dbReference type="ARBA" id="ARBA00023014"/>
    </source>
</evidence>
<dbReference type="Pfam" id="PF08022">
    <property type="entry name" value="FAD_binding_8"/>
    <property type="match status" value="1"/>
</dbReference>
<name>A0A4T0V7D9_9NEIS</name>
<dbReference type="InterPro" id="IPR039261">
    <property type="entry name" value="FNR_nucleotide-bd"/>
</dbReference>
<dbReference type="Pfam" id="PF01794">
    <property type="entry name" value="Ferric_reduct"/>
    <property type="match status" value="1"/>
</dbReference>
<feature type="transmembrane region" description="Helical" evidence="13">
    <location>
        <begin position="168"/>
        <end position="189"/>
    </location>
</feature>
<evidence type="ECO:0000256" key="4">
    <source>
        <dbReference type="ARBA" id="ARBA00022692"/>
    </source>
</evidence>
<dbReference type="PANTHER" id="PTHR47354:SF8">
    <property type="entry name" value="1,2-PHENYLACETYL-COA EPOXIDASE, SUBUNIT E"/>
    <property type="match status" value="1"/>
</dbReference>
<dbReference type="InterPro" id="IPR050415">
    <property type="entry name" value="MRET"/>
</dbReference>
<dbReference type="GO" id="GO:0016491">
    <property type="term" value="F:oxidoreductase activity"/>
    <property type="evidence" value="ECO:0007669"/>
    <property type="project" value="UniProtKB-KW"/>
</dbReference>
<accession>A0A4T0V7D9</accession>
<evidence type="ECO:0000313" key="16">
    <source>
        <dbReference type="Proteomes" id="UP000308891"/>
    </source>
</evidence>
<dbReference type="InterPro" id="IPR017927">
    <property type="entry name" value="FAD-bd_FR_type"/>
</dbReference>
<evidence type="ECO:0000256" key="3">
    <source>
        <dbReference type="ARBA" id="ARBA00022630"/>
    </source>
</evidence>
<gene>
    <name evidence="15" type="ORF">E5K04_01955</name>
</gene>
<dbReference type="PANTHER" id="PTHR47354">
    <property type="entry name" value="NADH OXIDOREDUCTASE HCR"/>
    <property type="match status" value="1"/>
</dbReference>
<dbReference type="SUPFAM" id="SSF63380">
    <property type="entry name" value="Riboflavin synthase domain-like"/>
    <property type="match status" value="1"/>
</dbReference>
<keyword evidence="6" id="KW-0479">Metal-binding</keyword>
<keyword evidence="5" id="KW-0001">2Fe-2S</keyword>
<evidence type="ECO:0000256" key="10">
    <source>
        <dbReference type="ARBA" id="ARBA00023004"/>
    </source>
</evidence>
<feature type="transmembrane region" description="Helical" evidence="13">
    <location>
        <begin position="43"/>
        <end position="61"/>
    </location>
</feature>
<dbReference type="GO" id="GO:0016020">
    <property type="term" value="C:membrane"/>
    <property type="evidence" value="ECO:0007669"/>
    <property type="project" value="UniProtKB-SubCell"/>
</dbReference>
<evidence type="ECO:0000256" key="1">
    <source>
        <dbReference type="ARBA" id="ARBA00001974"/>
    </source>
</evidence>
<dbReference type="GO" id="GO:0046872">
    <property type="term" value="F:metal ion binding"/>
    <property type="evidence" value="ECO:0007669"/>
    <property type="project" value="UniProtKB-KW"/>
</dbReference>
<evidence type="ECO:0000256" key="9">
    <source>
        <dbReference type="ARBA" id="ARBA00023002"/>
    </source>
</evidence>
<evidence type="ECO:0000256" key="5">
    <source>
        <dbReference type="ARBA" id="ARBA00022714"/>
    </source>
</evidence>
<evidence type="ECO:0000256" key="12">
    <source>
        <dbReference type="ARBA" id="ARBA00023136"/>
    </source>
</evidence>
<keyword evidence="16" id="KW-1185">Reference proteome</keyword>
<dbReference type="InterPro" id="IPR013112">
    <property type="entry name" value="FAD-bd_8"/>
</dbReference>
<dbReference type="Proteomes" id="UP000308891">
    <property type="component" value="Unassembled WGS sequence"/>
</dbReference>
<dbReference type="Gene3D" id="2.40.30.10">
    <property type="entry name" value="Translation factors"/>
    <property type="match status" value="1"/>
</dbReference>
<feature type="transmembrane region" description="Helical" evidence="13">
    <location>
        <begin position="218"/>
        <end position="241"/>
    </location>
</feature>
<protein>
    <submittedName>
        <fullName evidence="15">Ferric reductase</fullName>
    </submittedName>
</protein>
<evidence type="ECO:0000256" key="13">
    <source>
        <dbReference type="SAM" id="Phobius"/>
    </source>
</evidence>
<dbReference type="InterPro" id="IPR017938">
    <property type="entry name" value="Riboflavin_synthase-like_b-brl"/>
</dbReference>
<comment type="cofactor">
    <cofactor evidence="1">
        <name>FAD</name>
        <dbReference type="ChEBI" id="CHEBI:57692"/>
    </cofactor>
</comment>
<organism evidence="15 16">
    <name type="scientific">Crenobacter intestini</name>
    <dbReference type="NCBI Taxonomy" id="2563443"/>
    <lineage>
        <taxon>Bacteria</taxon>
        <taxon>Pseudomonadati</taxon>
        <taxon>Pseudomonadota</taxon>
        <taxon>Betaproteobacteria</taxon>
        <taxon>Neisseriales</taxon>
        <taxon>Neisseriaceae</taxon>
        <taxon>Crenobacter</taxon>
    </lineage>
</organism>
<dbReference type="EMBL" id="STGJ01000001">
    <property type="protein sequence ID" value="TIC87205.1"/>
    <property type="molecule type" value="Genomic_DNA"/>
</dbReference>
<keyword evidence="8 13" id="KW-1133">Transmembrane helix</keyword>
<keyword evidence="4 13" id="KW-0812">Transmembrane</keyword>
<comment type="caution">
    <text evidence="15">The sequence shown here is derived from an EMBL/GenBank/DDBJ whole genome shotgun (WGS) entry which is preliminary data.</text>
</comment>
<keyword evidence="7" id="KW-0274">FAD</keyword>
<reference evidence="15 16" key="1">
    <citation type="submission" date="2019-04" db="EMBL/GenBank/DDBJ databases">
        <title>Crenobacter sp. nov.</title>
        <authorList>
            <person name="Shi S."/>
        </authorList>
    </citation>
    <scope>NUCLEOTIDE SEQUENCE [LARGE SCALE GENOMIC DNA]</scope>
    <source>
        <strain evidence="15 16">GY 70310</strain>
    </source>
</reference>
<sequence length="462" mass="49639">MLASCVHSTHRNGWRAPAQTLHRGWVCNGRVAILEPAMKKYPLTLTLLLGVLVPLACWLAVTGVPADYWGWRRMVVMVSGVGLAALIGACALLAVRPGWLERSLGGLDKLYALHKRFGIACALMLGVHWLTELSPKLFLALEWAAPKVRKAGGVKDPLMSLAKDMGEWAAWGMLAMVLVALLSAIPYRWWRPSHRLFAPLVLMGAWHGLMLFDGRLWAGPAGVLFAAILAVSVYAALMSLFGRIGRKRRHAGQIVSLERLPGGTLDILCKADGWPGHTAGQFALVTFDKREGAHPFTIASAPRPGGELRFIVKALGDYTATLADTLHAGDALLVEGPYGGFVAGQGQGRQAWVAGGIGVTPFLAWLEARGRTGGTGEVDFYYCVKDAGEAAALEEVRERARASGVCLHLVESAKGGRFDPACLADASDVYFCGPPRLGEAIEAALSARGRAAHFHHEAFAMR</sequence>
<dbReference type="GO" id="GO:0050660">
    <property type="term" value="F:flavin adenine dinucleotide binding"/>
    <property type="evidence" value="ECO:0007669"/>
    <property type="project" value="TreeGrafter"/>
</dbReference>
<feature type="transmembrane region" description="Helical" evidence="13">
    <location>
        <begin position="196"/>
        <end position="212"/>
    </location>
</feature>
<comment type="subcellular location">
    <subcellularLocation>
        <location evidence="2">Membrane</location>
        <topology evidence="2">Multi-pass membrane protein</topology>
    </subcellularLocation>
</comment>
<evidence type="ECO:0000259" key="14">
    <source>
        <dbReference type="PROSITE" id="PS51384"/>
    </source>
</evidence>
<dbReference type="PROSITE" id="PS51384">
    <property type="entry name" value="FAD_FR"/>
    <property type="match status" value="1"/>
</dbReference>
<evidence type="ECO:0000256" key="7">
    <source>
        <dbReference type="ARBA" id="ARBA00022827"/>
    </source>
</evidence>
<dbReference type="InterPro" id="IPR013130">
    <property type="entry name" value="Fe3_Rdtase_TM_dom"/>
</dbReference>
<keyword evidence="10" id="KW-0408">Iron</keyword>
<evidence type="ECO:0000256" key="6">
    <source>
        <dbReference type="ARBA" id="ARBA00022723"/>
    </source>
</evidence>
<evidence type="ECO:0000256" key="2">
    <source>
        <dbReference type="ARBA" id="ARBA00004141"/>
    </source>
</evidence>
<keyword evidence="11" id="KW-0411">Iron-sulfur</keyword>
<dbReference type="CDD" id="cd06198">
    <property type="entry name" value="FNR_like_3"/>
    <property type="match status" value="1"/>
</dbReference>
<dbReference type="GO" id="GO:0051537">
    <property type="term" value="F:2 iron, 2 sulfur cluster binding"/>
    <property type="evidence" value="ECO:0007669"/>
    <property type="project" value="UniProtKB-KW"/>
</dbReference>